<dbReference type="RefSeq" id="WP_023575956.1">
    <property type="nucleotide sequence ID" value="NZ_CBCSBQ010000001.1"/>
</dbReference>
<organism evidence="2 3">
    <name type="scientific">Flavobacterium saliperosum</name>
    <dbReference type="NCBI Taxonomy" id="329186"/>
    <lineage>
        <taxon>Bacteria</taxon>
        <taxon>Pseudomonadati</taxon>
        <taxon>Bacteroidota</taxon>
        <taxon>Flavobacteriia</taxon>
        <taxon>Flavobacteriales</taxon>
        <taxon>Flavobacteriaceae</taxon>
        <taxon>Flavobacterium</taxon>
    </lineage>
</organism>
<dbReference type="AlphaFoldDB" id="A0A1G4VVU2"/>
<evidence type="ECO:0000256" key="1">
    <source>
        <dbReference type="SAM" id="Phobius"/>
    </source>
</evidence>
<dbReference type="Proteomes" id="UP000182124">
    <property type="component" value="Unassembled WGS sequence"/>
</dbReference>
<dbReference type="eggNOG" id="ENOG5033JC7">
    <property type="taxonomic scope" value="Bacteria"/>
</dbReference>
<gene>
    <name evidence="2" type="ORF">SAMN02927925_01832</name>
</gene>
<dbReference type="STRING" id="329186.SAMN02927925_01832"/>
<reference evidence="2 3" key="1">
    <citation type="submission" date="2016-10" db="EMBL/GenBank/DDBJ databases">
        <authorList>
            <person name="de Groot N.N."/>
        </authorList>
    </citation>
    <scope>NUCLEOTIDE SEQUENCE [LARGE SCALE GENOMIC DNA]</scope>
    <source>
        <strain evidence="2 3">CGMCC 1.3801</strain>
    </source>
</reference>
<keyword evidence="1" id="KW-0472">Membrane</keyword>
<protein>
    <recommendedName>
        <fullName evidence="4">Lipoprotein</fullName>
    </recommendedName>
</protein>
<proteinExistence type="predicted"/>
<name>A0A1G4VVU2_9FLAO</name>
<dbReference type="PROSITE" id="PS51257">
    <property type="entry name" value="PROKAR_LIPOPROTEIN"/>
    <property type="match status" value="1"/>
</dbReference>
<keyword evidence="1" id="KW-0812">Transmembrane</keyword>
<keyword evidence="1" id="KW-1133">Transmembrane helix</keyword>
<feature type="transmembrane region" description="Helical" evidence="1">
    <location>
        <begin position="98"/>
        <end position="120"/>
    </location>
</feature>
<accession>A0A1G4VVU2</accession>
<evidence type="ECO:0000313" key="2">
    <source>
        <dbReference type="EMBL" id="SCX12636.1"/>
    </source>
</evidence>
<dbReference type="EMBL" id="FMTY01000004">
    <property type="protein sequence ID" value="SCX12636.1"/>
    <property type="molecule type" value="Genomic_DNA"/>
</dbReference>
<evidence type="ECO:0008006" key="4">
    <source>
        <dbReference type="Google" id="ProtNLM"/>
    </source>
</evidence>
<evidence type="ECO:0000313" key="3">
    <source>
        <dbReference type="Proteomes" id="UP000182124"/>
    </source>
</evidence>
<sequence>MAPSGKHKWLCYLLTMSLLFGSCHVYQKIPVPLEEVAVSNQRLKITTVDNKKRFFKRIEKTDSTYYGLEESGLNIIKKEIKKEEIQQIQIINKPKSRLLTIAGVTVTIGLLVALITSSGWSTGAGPVGGF</sequence>